<dbReference type="InterPro" id="IPR035979">
    <property type="entry name" value="RBD_domain_sf"/>
</dbReference>
<dbReference type="Proteomes" id="UP001356427">
    <property type="component" value="Unassembled WGS sequence"/>
</dbReference>
<feature type="compositionally biased region" description="Acidic residues" evidence="1">
    <location>
        <begin position="2096"/>
        <end position="2106"/>
    </location>
</feature>
<proteinExistence type="predicted"/>
<organism evidence="2 3">
    <name type="scientific">Coregonus suidteri</name>
    <dbReference type="NCBI Taxonomy" id="861788"/>
    <lineage>
        <taxon>Eukaryota</taxon>
        <taxon>Metazoa</taxon>
        <taxon>Chordata</taxon>
        <taxon>Craniata</taxon>
        <taxon>Vertebrata</taxon>
        <taxon>Euteleostomi</taxon>
        <taxon>Actinopterygii</taxon>
        <taxon>Neopterygii</taxon>
        <taxon>Teleostei</taxon>
        <taxon>Protacanthopterygii</taxon>
        <taxon>Salmoniformes</taxon>
        <taxon>Salmonidae</taxon>
        <taxon>Coregoninae</taxon>
        <taxon>Coregonus</taxon>
    </lineage>
</organism>
<accession>A0AAN8M9W9</accession>
<feature type="region of interest" description="Disordered" evidence="1">
    <location>
        <begin position="901"/>
        <end position="965"/>
    </location>
</feature>
<feature type="compositionally biased region" description="Basic and acidic residues" evidence="1">
    <location>
        <begin position="1560"/>
        <end position="1569"/>
    </location>
</feature>
<evidence type="ECO:0000313" key="2">
    <source>
        <dbReference type="EMBL" id="KAK6322997.1"/>
    </source>
</evidence>
<feature type="compositionally biased region" description="Low complexity" evidence="1">
    <location>
        <begin position="1570"/>
        <end position="1585"/>
    </location>
</feature>
<feature type="compositionally biased region" description="Basic and acidic residues" evidence="1">
    <location>
        <begin position="1912"/>
        <end position="1926"/>
    </location>
</feature>
<feature type="compositionally biased region" description="Polar residues" evidence="1">
    <location>
        <begin position="261"/>
        <end position="285"/>
    </location>
</feature>
<feature type="region of interest" description="Disordered" evidence="1">
    <location>
        <begin position="158"/>
        <end position="183"/>
    </location>
</feature>
<evidence type="ECO:0000256" key="1">
    <source>
        <dbReference type="SAM" id="MobiDB-lite"/>
    </source>
</evidence>
<reference evidence="2 3" key="1">
    <citation type="submission" date="2021-04" db="EMBL/GenBank/DDBJ databases">
        <authorList>
            <person name="De Guttry C."/>
            <person name="Zahm M."/>
            <person name="Klopp C."/>
            <person name="Cabau C."/>
            <person name="Louis A."/>
            <person name="Berthelot C."/>
            <person name="Parey E."/>
            <person name="Roest Crollius H."/>
            <person name="Montfort J."/>
            <person name="Robinson-Rechavi M."/>
            <person name="Bucao C."/>
            <person name="Bouchez O."/>
            <person name="Gislard M."/>
            <person name="Lluch J."/>
            <person name="Milhes M."/>
            <person name="Lampietro C."/>
            <person name="Lopez Roques C."/>
            <person name="Donnadieu C."/>
            <person name="Braasch I."/>
            <person name="Desvignes T."/>
            <person name="Postlethwait J."/>
            <person name="Bobe J."/>
            <person name="Wedekind C."/>
            <person name="Guiguen Y."/>
        </authorList>
    </citation>
    <scope>NUCLEOTIDE SEQUENCE [LARGE SCALE GENOMIC DNA]</scope>
    <source>
        <strain evidence="2">Cs_M1</strain>
        <tissue evidence="2">Blood</tissue>
    </source>
</reference>
<name>A0AAN8M9W9_9TELE</name>
<feature type="region of interest" description="Disordered" evidence="1">
    <location>
        <begin position="394"/>
        <end position="416"/>
    </location>
</feature>
<feature type="compositionally biased region" description="Acidic residues" evidence="1">
    <location>
        <begin position="2026"/>
        <end position="2035"/>
    </location>
</feature>
<feature type="compositionally biased region" description="Acidic residues" evidence="1">
    <location>
        <begin position="1507"/>
        <end position="1518"/>
    </location>
</feature>
<feature type="compositionally biased region" description="Basic and acidic residues" evidence="1">
    <location>
        <begin position="1714"/>
        <end position="1730"/>
    </location>
</feature>
<feature type="compositionally biased region" description="Basic and acidic residues" evidence="1">
    <location>
        <begin position="240"/>
        <end position="253"/>
    </location>
</feature>
<feature type="compositionally biased region" description="Polar residues" evidence="1">
    <location>
        <begin position="724"/>
        <end position="734"/>
    </location>
</feature>
<feature type="compositionally biased region" description="Low complexity" evidence="1">
    <location>
        <begin position="927"/>
        <end position="954"/>
    </location>
</feature>
<feature type="region of interest" description="Disordered" evidence="1">
    <location>
        <begin position="1049"/>
        <end position="1089"/>
    </location>
</feature>
<protein>
    <recommendedName>
        <fullName evidence="4">Zinc finger protein 638-like</fullName>
    </recommendedName>
</protein>
<feature type="compositionally biased region" description="Low complexity" evidence="1">
    <location>
        <begin position="747"/>
        <end position="772"/>
    </location>
</feature>
<feature type="compositionally biased region" description="Polar residues" evidence="1">
    <location>
        <begin position="1812"/>
        <end position="1842"/>
    </location>
</feature>
<gene>
    <name evidence="2" type="ORF">J4Q44_G00053360</name>
</gene>
<feature type="compositionally biased region" description="Basic and acidic residues" evidence="1">
    <location>
        <begin position="1279"/>
        <end position="1293"/>
    </location>
</feature>
<feature type="compositionally biased region" description="Polar residues" evidence="1">
    <location>
        <begin position="485"/>
        <end position="494"/>
    </location>
</feature>
<dbReference type="SUPFAM" id="SSF54928">
    <property type="entry name" value="RNA-binding domain, RBD"/>
    <property type="match status" value="1"/>
</dbReference>
<feature type="compositionally biased region" description="Low complexity" evidence="1">
    <location>
        <begin position="286"/>
        <end position="310"/>
    </location>
</feature>
<keyword evidence="3" id="KW-1185">Reference proteome</keyword>
<comment type="caution">
    <text evidence="2">The sequence shown here is derived from an EMBL/GenBank/DDBJ whole genome shotgun (WGS) entry which is preliminary data.</text>
</comment>
<feature type="region of interest" description="Disordered" evidence="1">
    <location>
        <begin position="724"/>
        <end position="862"/>
    </location>
</feature>
<dbReference type="EMBL" id="JAGTTL010000004">
    <property type="protein sequence ID" value="KAK6322997.1"/>
    <property type="molecule type" value="Genomic_DNA"/>
</dbReference>
<feature type="region of interest" description="Disordered" evidence="1">
    <location>
        <begin position="1254"/>
        <end position="1643"/>
    </location>
</feature>
<dbReference type="InterPro" id="IPR012677">
    <property type="entry name" value="Nucleotide-bd_a/b_plait_sf"/>
</dbReference>
<feature type="compositionally biased region" description="Acidic residues" evidence="1">
    <location>
        <begin position="1948"/>
        <end position="1965"/>
    </location>
</feature>
<feature type="compositionally biased region" description="Basic and acidic residues" evidence="1">
    <location>
        <begin position="1385"/>
        <end position="1399"/>
    </location>
</feature>
<feature type="region of interest" description="Disordered" evidence="1">
    <location>
        <begin position="1697"/>
        <end position="1741"/>
    </location>
</feature>
<feature type="compositionally biased region" description="Basic and acidic residues" evidence="1">
    <location>
        <begin position="1966"/>
        <end position="2015"/>
    </location>
</feature>
<evidence type="ECO:0000313" key="3">
    <source>
        <dbReference type="Proteomes" id="UP001356427"/>
    </source>
</evidence>
<feature type="compositionally biased region" description="Low complexity" evidence="1">
    <location>
        <begin position="174"/>
        <end position="183"/>
    </location>
</feature>
<evidence type="ECO:0008006" key="4">
    <source>
        <dbReference type="Google" id="ProtNLM"/>
    </source>
</evidence>
<feature type="compositionally biased region" description="Basic and acidic residues" evidence="1">
    <location>
        <begin position="800"/>
        <end position="817"/>
    </location>
</feature>
<feature type="region of interest" description="Disordered" evidence="1">
    <location>
        <begin position="1771"/>
        <end position="2136"/>
    </location>
</feature>
<feature type="compositionally biased region" description="Basic and acidic residues" evidence="1">
    <location>
        <begin position="1318"/>
        <end position="1329"/>
    </location>
</feature>
<dbReference type="Gene3D" id="3.30.70.330">
    <property type="match status" value="1"/>
</dbReference>
<feature type="compositionally biased region" description="Basic and acidic residues" evidence="1">
    <location>
        <begin position="1464"/>
        <end position="1476"/>
    </location>
</feature>
<feature type="compositionally biased region" description="Basic and acidic residues" evidence="1">
    <location>
        <begin position="1868"/>
        <end position="1890"/>
    </location>
</feature>
<feature type="compositionally biased region" description="Basic residues" evidence="1">
    <location>
        <begin position="773"/>
        <end position="796"/>
    </location>
</feature>
<sequence length="2136" mass="230368">MLEGKKKNRVVSTISSTNNNQTPVDAARRFALLLERCAAPLSSPLSLIRGLGVGIPPPQLLLGHTSLLLAQFKAQLAINQLVAARNVATATNPPLPSPHPHPPLALLINLLKAAATINNMYRPLYNPLGGQYSSQAQRTAAQMGPYGLTQAQSGMDPLVASRLGLGPGSGGSSGSSSQGGMMSSMVSQQMGYNLGQRSAGMTPEMETSIDHHIRWAREDVRLLSQMVQQKQNQQIQLDARIPRLSRDPRDELLSRGGMGSYTPSRSSNGQQSSMDSWPGYLTQSASSKLFSSPLPQSSPSPSQMYQSQTSGFGGAGELGPTSRGSEAFMSVSASSAAPCPARYTSESASSILASFGLSNEDLKLLSHYPDDQLTPDNLPFILRDIRIRKANRTMDVDHRPQASGRPSPGLDHLGGGQSKVIDYGHIGATKYVGYDNGDIRSDSYGGRDPLTKEALKYGVVRDSPSGNTGTPYSSVGGSVTSVLSKQRTQQQQTHGPAVQSPISLPEKDTDACVGLPPPSRLPQKTLKTHDSFKATPKPMNIPVHGGDQGLDRLLASQNRGTARGQAQPRSDLVVLSGAGGVVGVGTGVPGLRVGGDLVGVPPPTPPPMWPPLFPIMNPSVPPPGHVPVTGPPPRMGPPPSMFQQMNVPPPMMMMMMPKRLPTPTMMSDYSAASPRIFPHTCSLCNVECAQLKNWIEHQNTGLHIENCRQLRKSLVNWNVETVTVSSHAPSSNDISQSSSKRRKTRSTSRSPSWSRSPSPHLSSYHTTSSSATRRPRSRERSRSRERRHNATTRRSRSPGSRRERDPPASSSHWDRERRRSRSPRTTSSSRRLRCRSYERETRRSSPSGGGGRSRQQKSNSAERLAKKLLESSAGLSLTENTSLEVMMQSLAPALLAELAKKKGATSSKGGASRRGRPSSRKTETSKGSKAGTGSGRSSTRKSSSPSKSSSSASSKTKKKGAPGTSALLRLKNIPQHTAHDEVVKAVEPFGKINNVIQLKPIQQASVLFEREEDAKKLASCTSLTIKGQPITILMEKDALLEDSKELNQTKKSTAENTKAKKKAVEGKKPVAKGANENKEPTVTMSSPEEEVAMETQSSNGVVSTNEITAEPKPVLTEVTQQGSGVITAVNETMMTVTATEPSQVNMEPVDPMTTNNGQSQNVAVIAAKRDCKNGETIATATNHAVTNNVDVNDVINPVDSDSVAASVPAQTPVTSASVPVALPVSVKGEDKPLDFPTVTQEILKALEAAVHQHRMERLAEEQGQNQTQDQGEGCQAKPLSDKKSPVAGEKGETKTPAGELNQAPAQPEKKTVTPTQTQKEEKNRPAVFDKKKKPQPVKSQTDKKPPTTPAKKTTTQTEGAKKPPSGSGQPEKNQGKSEGYGGRGRRGDHSSPERIDSSRHRSRRAASEEEQGPPTSRHGNSSSSSSGSRRNSRRDGSPAKKKGRRGEEGRRKSHSSKTNQSSRSESRYKDAPERKGTGYVADEFTSDVVPGEANPFDLDQFNTDEFVTVDEVEGDEADNTIPPEPSSPSHKTQGRASERSERSSKRKRGTPDTPTSTRKCSREQEKETPPSKSTPTPSSSTSTPPGQKTPRKDAAAAKITHAAKPQPTATSGRKTRSSAASAVVATEAAETQETVGNDDATVEVEAEPVPVELLSQPMAEASAAQSVEKVVVTKGSDTEGALPSSGHKVSVLEIAVPANKEGESAGSESDMETTAEKPPEVDGSEEKAQAEKGASILGTEAQNGACPLELVRTAPSAPAKEQDLHKTLELQEGETVSGHQVPQSLVDKVPEEENGGFQILDETVDDREEYSQDTQEQSGSLSLGYQATAASESTGSQELQTTLEERQDISEDEEESAFHILDSVEDTEDRRDSLPREMDTKEALDNHTTESKGTSKPQKEGYKTGKGNMTLQKKDGKKIPQTHEKVQTPTVETEWGTHKKTNLVTLDEVSEEEENYPDDAAEEEELMKKQKLVKEKQREREREKERGKERRRSRERERSKERWRERERGRERVGADTEGLVTLDEIGGEGDEGGEEGARDRESGITEADLQALVTLDEIVGEEGGEGPSPEAHPFSQEDESGNSFNPETLVILDEAGGDDEMEEEQPQTFPEPAQTQHTDNTEILPEASEATSRRF</sequence>
<feature type="region of interest" description="Disordered" evidence="1">
    <location>
        <begin position="232"/>
        <end position="323"/>
    </location>
</feature>
<feature type="region of interest" description="Disordered" evidence="1">
    <location>
        <begin position="485"/>
        <end position="505"/>
    </location>
</feature>
<feature type="compositionally biased region" description="Low complexity" evidence="1">
    <location>
        <begin position="1617"/>
        <end position="1635"/>
    </location>
</feature>
<feature type="compositionally biased region" description="Low complexity" evidence="1">
    <location>
        <begin position="1416"/>
        <end position="1429"/>
    </location>
</feature>
<dbReference type="GO" id="GO:0003676">
    <property type="term" value="F:nucleic acid binding"/>
    <property type="evidence" value="ECO:0007669"/>
    <property type="project" value="InterPro"/>
</dbReference>